<evidence type="ECO:0000259" key="1">
    <source>
        <dbReference type="Pfam" id="PF08450"/>
    </source>
</evidence>
<protein>
    <submittedName>
        <fullName evidence="2">SMP-30/gluconolactonase/LRE family protein</fullName>
    </submittedName>
</protein>
<dbReference type="PANTHER" id="PTHR47572:SF5">
    <property type="entry name" value="BLR2277 PROTEIN"/>
    <property type="match status" value="1"/>
</dbReference>
<name>A0ABY7VZL4_9BACT</name>
<dbReference type="Gene3D" id="2.120.10.30">
    <property type="entry name" value="TolB, C-terminal domain"/>
    <property type="match status" value="1"/>
</dbReference>
<dbReference type="PANTHER" id="PTHR47572">
    <property type="entry name" value="LIPOPROTEIN-RELATED"/>
    <property type="match status" value="1"/>
</dbReference>
<gene>
    <name evidence="2" type="ORF">PQO03_15520</name>
</gene>
<proteinExistence type="predicted"/>
<dbReference type="RefSeq" id="WP_274154104.1">
    <property type="nucleotide sequence ID" value="NZ_CP117812.1"/>
</dbReference>
<dbReference type="InterPro" id="IPR011042">
    <property type="entry name" value="6-blade_b-propeller_TolB-like"/>
</dbReference>
<keyword evidence="3" id="KW-1185">Reference proteome</keyword>
<reference evidence="2 3" key="1">
    <citation type="submission" date="2023-02" db="EMBL/GenBank/DDBJ databases">
        <title>Genome sequence of Lentisphaera profundi SAORIC-696.</title>
        <authorList>
            <person name="Kim e."/>
            <person name="Cho J.-C."/>
            <person name="Choi A."/>
            <person name="Kang I."/>
        </authorList>
    </citation>
    <scope>NUCLEOTIDE SEQUENCE [LARGE SCALE GENOMIC DNA]</scope>
    <source>
        <strain evidence="2 3">SAORIC-696</strain>
    </source>
</reference>
<dbReference type="Proteomes" id="UP001214250">
    <property type="component" value="Chromosome 2"/>
</dbReference>
<evidence type="ECO:0000313" key="3">
    <source>
        <dbReference type="Proteomes" id="UP001214250"/>
    </source>
</evidence>
<organism evidence="2 3">
    <name type="scientific">Lentisphaera profundi</name>
    <dbReference type="NCBI Taxonomy" id="1658616"/>
    <lineage>
        <taxon>Bacteria</taxon>
        <taxon>Pseudomonadati</taxon>
        <taxon>Lentisphaerota</taxon>
        <taxon>Lentisphaeria</taxon>
        <taxon>Lentisphaerales</taxon>
        <taxon>Lentisphaeraceae</taxon>
        <taxon>Lentisphaera</taxon>
    </lineage>
</organism>
<feature type="domain" description="SMP-30/Gluconolactonase/LRE-like region" evidence="1">
    <location>
        <begin position="39"/>
        <end position="274"/>
    </location>
</feature>
<dbReference type="EMBL" id="CP117812">
    <property type="protein sequence ID" value="WDE99244.1"/>
    <property type="molecule type" value="Genomic_DNA"/>
</dbReference>
<dbReference type="PROSITE" id="PS51257">
    <property type="entry name" value="PROKAR_LIPOPROTEIN"/>
    <property type="match status" value="1"/>
</dbReference>
<accession>A0ABY7VZL4</accession>
<dbReference type="InterPro" id="IPR013658">
    <property type="entry name" value="SGL"/>
</dbReference>
<sequence>MFIKNFITMASIIGISSCTSTNLYTSSDFTAPGSFTAEAEGPAVDAAGNLYAVSFDHKETIGKISPDGKGKIFIKMPKGSTANGIRFNQNEEMFIADYTGHNVLKADLKGNVSVFAHEANMNQPNDLAIMDNGILFASDPNWAEGTGQMWKIDTKGKVSLLEKNMGTTNGIEVSTDQKRLYVNESKQLKIWVYDLTKDGDISNKRLLHSFKDGGLDGMRCDSEGNIYVARWSSSCIAKLSPSGNLLETIKLKGQQPTNIAFGGPDGKTAYVTVADRGNIETFRVENPGRSWSMRNKGNK</sequence>
<evidence type="ECO:0000313" key="2">
    <source>
        <dbReference type="EMBL" id="WDE99244.1"/>
    </source>
</evidence>
<dbReference type="SUPFAM" id="SSF63829">
    <property type="entry name" value="Calcium-dependent phosphotriesterase"/>
    <property type="match status" value="1"/>
</dbReference>
<dbReference type="Pfam" id="PF08450">
    <property type="entry name" value="SGL"/>
    <property type="match status" value="1"/>
</dbReference>
<dbReference type="InterPro" id="IPR051262">
    <property type="entry name" value="SMP-30/CGR1_Lactonase"/>
</dbReference>